<keyword evidence="1" id="KW-0812">Transmembrane</keyword>
<evidence type="ECO:0000259" key="2">
    <source>
        <dbReference type="Pfam" id="PF20580"/>
    </source>
</evidence>
<dbReference type="InterPro" id="IPR046711">
    <property type="entry name" value="DUF6784"/>
</dbReference>
<dbReference type="InterPro" id="IPR046712">
    <property type="entry name" value="DUF6785"/>
</dbReference>
<protein>
    <submittedName>
        <fullName evidence="4">Uncharacterized protein</fullName>
    </submittedName>
</protein>
<dbReference type="Pfam" id="PF20581">
    <property type="entry name" value="DUF6785"/>
    <property type="match status" value="1"/>
</dbReference>
<evidence type="ECO:0000259" key="3">
    <source>
        <dbReference type="Pfam" id="PF20581"/>
    </source>
</evidence>
<feature type="transmembrane region" description="Helical" evidence="1">
    <location>
        <begin position="51"/>
        <end position="70"/>
    </location>
</feature>
<gene>
    <name evidence="4" type="ORF">METZ01_LOCUS221114</name>
</gene>
<organism evidence="4">
    <name type="scientific">marine metagenome</name>
    <dbReference type="NCBI Taxonomy" id="408172"/>
    <lineage>
        <taxon>unclassified sequences</taxon>
        <taxon>metagenomes</taxon>
        <taxon>ecological metagenomes</taxon>
    </lineage>
</organism>
<feature type="transmembrane region" description="Helical" evidence="1">
    <location>
        <begin position="183"/>
        <end position="204"/>
    </location>
</feature>
<reference evidence="4" key="1">
    <citation type="submission" date="2018-05" db="EMBL/GenBank/DDBJ databases">
        <authorList>
            <person name="Lanie J.A."/>
            <person name="Ng W.-L."/>
            <person name="Kazmierczak K.M."/>
            <person name="Andrzejewski T.M."/>
            <person name="Davidsen T.M."/>
            <person name="Wayne K.J."/>
            <person name="Tettelin H."/>
            <person name="Glass J.I."/>
            <person name="Rusch D."/>
            <person name="Podicherti R."/>
            <person name="Tsui H.-C.T."/>
            <person name="Winkler M.E."/>
        </authorList>
    </citation>
    <scope>NUCLEOTIDE SEQUENCE</scope>
</reference>
<dbReference type="EMBL" id="UINC01052668">
    <property type="protein sequence ID" value="SVB68260.1"/>
    <property type="molecule type" value="Genomic_DNA"/>
</dbReference>
<feature type="transmembrane region" description="Helical" evidence="1">
    <location>
        <begin position="224"/>
        <end position="245"/>
    </location>
</feature>
<keyword evidence="1" id="KW-0472">Membrane</keyword>
<feature type="domain" description="DUF6785" evidence="3">
    <location>
        <begin position="3"/>
        <end position="116"/>
    </location>
</feature>
<dbReference type="AlphaFoldDB" id="A0A382FZ58"/>
<evidence type="ECO:0000256" key="1">
    <source>
        <dbReference type="SAM" id="Phobius"/>
    </source>
</evidence>
<proteinExistence type="predicted"/>
<evidence type="ECO:0000313" key="4">
    <source>
        <dbReference type="EMBL" id="SVB68260.1"/>
    </source>
</evidence>
<keyword evidence="1" id="KW-1133">Transmembrane helix</keyword>
<feature type="domain" description="DUF6784" evidence="2">
    <location>
        <begin position="156"/>
        <end position="248"/>
    </location>
</feature>
<dbReference type="Pfam" id="PF20580">
    <property type="entry name" value="DUF6784"/>
    <property type="match status" value="1"/>
</dbReference>
<feature type="transmembrane region" description="Helical" evidence="1">
    <location>
        <begin position="152"/>
        <end position="171"/>
    </location>
</feature>
<name>A0A382FZ58_9ZZZZ</name>
<sequence>MSLLLFFLLSLAFVRMRVDGGLPITTVHQIMGYLFFVTIGTGPGLFADETYVGFGFLAVLGFTIIGMWPAMQFEGLKLAEQTGVGEGRMIWAMSLGLLIGLVSGTVFSLETMYEYGIFALQEQGGARDEARIGRFYLYLIKDAGTVEGGTDWLRLTFHGIGAASTWCLAALRQHFLRWPFHPMGFVFGIGFGWRLWGPALLGWFAKWLTVRYGGATTYRQIRPLFLGLIFGEICMRVLWAIVALWQGELGMGYGM</sequence>
<feature type="transmembrane region" description="Helical" evidence="1">
    <location>
        <begin position="90"/>
        <end position="109"/>
    </location>
</feature>
<accession>A0A382FZ58</accession>